<evidence type="ECO:0000256" key="2">
    <source>
        <dbReference type="ARBA" id="ARBA00022692"/>
    </source>
</evidence>
<accession>A0A1S1YX54</accession>
<feature type="domain" description="DUF1232" evidence="5">
    <location>
        <begin position="62"/>
        <end position="95"/>
    </location>
</feature>
<evidence type="ECO:0000256" key="3">
    <source>
        <dbReference type="ARBA" id="ARBA00022989"/>
    </source>
</evidence>
<evidence type="ECO:0000313" key="7">
    <source>
        <dbReference type="Proteomes" id="UP000179797"/>
    </source>
</evidence>
<keyword evidence="3" id="KW-1133">Transmembrane helix</keyword>
<evidence type="ECO:0000256" key="1">
    <source>
        <dbReference type="ARBA" id="ARBA00004127"/>
    </source>
</evidence>
<evidence type="ECO:0000256" key="4">
    <source>
        <dbReference type="ARBA" id="ARBA00023136"/>
    </source>
</evidence>
<dbReference type="RefSeq" id="WP_044222005.1">
    <property type="nucleotide sequence ID" value="NZ_JRYR02000001.1"/>
</dbReference>
<keyword evidence="2" id="KW-0812">Transmembrane</keyword>
<organism evidence="6 7">
    <name type="scientific">Flammeovirga pacifica</name>
    <dbReference type="NCBI Taxonomy" id="915059"/>
    <lineage>
        <taxon>Bacteria</taxon>
        <taxon>Pseudomonadati</taxon>
        <taxon>Bacteroidota</taxon>
        <taxon>Cytophagia</taxon>
        <taxon>Cytophagales</taxon>
        <taxon>Flammeovirgaceae</taxon>
        <taxon>Flammeovirga</taxon>
    </lineage>
</organism>
<proteinExistence type="predicted"/>
<reference evidence="6 7" key="1">
    <citation type="journal article" date="2012" name="Int. J. Syst. Evol. Microbiol.">
        <title>Flammeovirga pacifica sp. nov., isolated from deep-sea sediment.</title>
        <authorList>
            <person name="Xu H."/>
            <person name="Fu Y."/>
            <person name="Yang N."/>
            <person name="Ding Z."/>
            <person name="Lai Q."/>
            <person name="Zeng R."/>
        </authorList>
    </citation>
    <scope>NUCLEOTIDE SEQUENCE [LARGE SCALE GENOMIC DNA]</scope>
    <source>
        <strain evidence="7">DSM 24597 / LMG 26175 / WPAGA1</strain>
    </source>
</reference>
<keyword evidence="7" id="KW-1185">Reference proteome</keyword>
<evidence type="ECO:0000313" key="6">
    <source>
        <dbReference type="EMBL" id="OHX65602.1"/>
    </source>
</evidence>
<dbReference type="Pfam" id="PF06803">
    <property type="entry name" value="DUF1232"/>
    <property type="match status" value="1"/>
</dbReference>
<dbReference type="Proteomes" id="UP000179797">
    <property type="component" value="Unassembled WGS sequence"/>
</dbReference>
<protein>
    <recommendedName>
        <fullName evidence="5">DUF1232 domain-containing protein</fullName>
    </recommendedName>
</protein>
<dbReference type="InterPro" id="IPR010652">
    <property type="entry name" value="DUF1232"/>
</dbReference>
<gene>
    <name evidence="6" type="ORF">NH26_04185</name>
</gene>
<dbReference type="OrthoDB" id="9800034at2"/>
<name>A0A1S1YX54_FLAPC</name>
<comment type="caution">
    <text evidence="6">The sequence shown here is derived from an EMBL/GenBank/DDBJ whole genome shotgun (WGS) entry which is preliminary data.</text>
</comment>
<dbReference type="EMBL" id="JRYR02000001">
    <property type="protein sequence ID" value="OHX65602.1"/>
    <property type="molecule type" value="Genomic_DNA"/>
</dbReference>
<dbReference type="STRING" id="915059.NH26_04185"/>
<dbReference type="AlphaFoldDB" id="A0A1S1YX54"/>
<comment type="subcellular location">
    <subcellularLocation>
        <location evidence="1">Endomembrane system</location>
        <topology evidence="1">Multi-pass membrane protein</topology>
    </subcellularLocation>
</comment>
<sequence>MNKTEILKITGEQLIKFSQVFKEAKFWRKLMKYGKKAGFKLSFYAVTLFYTMLDEDTPNSSKLVIMGALGYFIMPIDLIPDIAPGIGFTDDLAALSSAFFTVALHIKPKHKEDAFLIMKKIFGNDLQISQLEF</sequence>
<evidence type="ECO:0000259" key="5">
    <source>
        <dbReference type="Pfam" id="PF06803"/>
    </source>
</evidence>
<keyword evidence="4" id="KW-0472">Membrane</keyword>
<dbReference type="GO" id="GO:0012505">
    <property type="term" value="C:endomembrane system"/>
    <property type="evidence" value="ECO:0007669"/>
    <property type="project" value="UniProtKB-SubCell"/>
</dbReference>